<evidence type="ECO:0000256" key="15">
    <source>
        <dbReference type="ARBA" id="ARBA00036052"/>
    </source>
</evidence>
<evidence type="ECO:0000256" key="20">
    <source>
        <dbReference type="ARBA" id="ARBA00036594"/>
    </source>
</evidence>
<name>H0XFM3_OTOGA</name>
<dbReference type="UniPathway" id="UPA00378"/>
<evidence type="ECO:0000256" key="11">
    <source>
        <dbReference type="ARBA" id="ARBA00023098"/>
    </source>
</evidence>
<dbReference type="GO" id="GO:0046922">
    <property type="term" value="F:peptide-O-fucosyltransferase activity"/>
    <property type="evidence" value="ECO:0007669"/>
    <property type="project" value="UniProtKB-EC"/>
</dbReference>
<evidence type="ECO:0000256" key="16">
    <source>
        <dbReference type="ARBA" id="ARBA00036273"/>
    </source>
</evidence>
<proteinExistence type="inferred from homology"/>
<dbReference type="Gene3D" id="3.40.50.11660">
    <property type="entry name" value="Glycosyl transferase family 10, C-terminal domain"/>
    <property type="match status" value="1"/>
</dbReference>
<dbReference type="Pfam" id="PF17039">
    <property type="entry name" value="Glyco_tran_10_N"/>
    <property type="match status" value="1"/>
</dbReference>
<dbReference type="FunCoup" id="H0XFM3">
    <property type="interactions" value="359"/>
</dbReference>
<evidence type="ECO:0000256" key="5">
    <source>
        <dbReference type="ARBA" id="ARBA00022676"/>
    </source>
</evidence>
<evidence type="ECO:0000256" key="24">
    <source>
        <dbReference type="ARBA" id="ARBA00047273"/>
    </source>
</evidence>
<keyword evidence="9" id="KW-1133">Transmembrane helix</keyword>
<comment type="catalytic activity">
    <reaction evidence="25">
        <text>N-acetyl-alpha-neuraminosyl-(2-&gt;3)-beta-D-galactosyl-(1-&gt;4)-N-acetyl-beta-D-glucosamine + GDP-beta-L-fucose = N-acetyl-alpha-neuraminosyl-(2-&gt;3)-beta-D-galactosyl-(1-&gt;4)-[alpha-L-fucosyl-(1-&gt;3)]-N-acetyl-beta-D-glucosamine + GDP + H(+)</text>
        <dbReference type="Rhea" id="RHEA:62836"/>
        <dbReference type="ChEBI" id="CHEBI:15378"/>
        <dbReference type="ChEBI" id="CHEBI:57273"/>
        <dbReference type="ChEBI" id="CHEBI:58189"/>
        <dbReference type="ChEBI" id="CHEBI:145937"/>
        <dbReference type="ChEBI" id="CHEBI:145938"/>
    </reaction>
    <physiologicalReaction direction="left-to-right" evidence="25">
        <dbReference type="Rhea" id="RHEA:62837"/>
    </physiologicalReaction>
</comment>
<comment type="catalytic activity">
    <reaction evidence="23">
        <text>a neolactoside nLc6Cer(d18:1(4E)) + GDP-beta-L-fucose = a neolactoside III(3)-alpha-Fuc-nLc6Cer(d18:1(4E)) + GDP + H(+)</text>
        <dbReference type="Rhea" id="RHEA:48336"/>
        <dbReference type="ChEBI" id="CHEBI:15378"/>
        <dbReference type="ChEBI" id="CHEBI:57273"/>
        <dbReference type="ChEBI" id="CHEBI:58189"/>
        <dbReference type="ChEBI" id="CHEBI:61610"/>
        <dbReference type="ChEBI" id="CHEBI:90307"/>
    </reaction>
    <physiologicalReaction direction="left-to-right" evidence="23">
        <dbReference type="Rhea" id="RHEA:48337"/>
    </physiologicalReaction>
</comment>
<evidence type="ECO:0000256" key="21">
    <source>
        <dbReference type="ARBA" id="ARBA00036757"/>
    </source>
</evidence>
<evidence type="ECO:0000256" key="6">
    <source>
        <dbReference type="ARBA" id="ARBA00022679"/>
    </source>
</evidence>
<evidence type="ECO:0000256" key="13">
    <source>
        <dbReference type="ARBA" id="ARBA00023180"/>
    </source>
</evidence>
<dbReference type="GeneTree" id="ENSGT00940000163389"/>
<dbReference type="eggNOG" id="KOG2619">
    <property type="taxonomic scope" value="Eukaryota"/>
</dbReference>
<sequence>MDPPCPAKWQFPRCPCLVGLLFQLLLATSFFSYLGVSQDSPSGSPRSAGTMSTNGSCCQATTGPPAHPPLLILLWTWLFNIPVALSRCSEMLPGTANCPLTANCNMYAQADGVTVHHWDVMHSPKTQLPPSLRLLQQHWIGVNMEPPSNSWHLEAMNGYLNLTMSYRSDSDIFMPYGWLEPWQGQPAHTLVNLSAKTELVVNWRSDSSRVRYYQLLQAHIKVDYGKNHRPLPQGAMKQQLSRCKFYLAFENSQPKDCITEKLWRNALQAGTVPVVLGPRRYCECFLPLEAFIHVDNFQSPQDLAHYLQELDKDHAQYLSYFHWRETL</sequence>
<evidence type="ECO:0000256" key="17">
    <source>
        <dbReference type="ARBA" id="ARBA00036468"/>
    </source>
</evidence>
<protein>
    <recommendedName>
        <fullName evidence="29">Fucosyltransferase</fullName>
        <ecNumber evidence="29">2.4.1.-</ecNumber>
    </recommendedName>
</protein>
<evidence type="ECO:0000256" key="14">
    <source>
        <dbReference type="ARBA" id="ARBA00029329"/>
    </source>
</evidence>
<organism evidence="32 33">
    <name type="scientific">Otolemur garnettii</name>
    <name type="common">Small-eared galago</name>
    <name type="synonym">Garnett's greater bushbaby</name>
    <dbReference type="NCBI Taxonomy" id="30611"/>
    <lineage>
        <taxon>Eukaryota</taxon>
        <taxon>Metazoa</taxon>
        <taxon>Chordata</taxon>
        <taxon>Craniata</taxon>
        <taxon>Vertebrata</taxon>
        <taxon>Euteleostomi</taxon>
        <taxon>Mammalia</taxon>
        <taxon>Eutheria</taxon>
        <taxon>Euarchontoglires</taxon>
        <taxon>Primates</taxon>
        <taxon>Strepsirrhini</taxon>
        <taxon>Lorisiformes</taxon>
        <taxon>Galagidae</taxon>
        <taxon>Otolemur</taxon>
    </lineage>
</organism>
<dbReference type="GO" id="GO:0017060">
    <property type="term" value="F:3-galactosyl-N-acetylglucosaminide 4-alpha-L-fucosyltransferase activity"/>
    <property type="evidence" value="ECO:0007669"/>
    <property type="project" value="UniProtKB-EC"/>
</dbReference>
<dbReference type="SUPFAM" id="SSF53756">
    <property type="entry name" value="UDP-Glycosyltransferase/glycogen phosphorylase"/>
    <property type="match status" value="1"/>
</dbReference>
<comment type="catalytic activity">
    <reaction evidence="17">
        <text>an alpha-Neu5Ac-(2-&gt;3)-beta-D-Gal-(1-&gt;3)-D-GlcNAc derivative + GDP-beta-L-fucose = an alpha-Neu5Ac-(2-&gt;3)-beta-D-Gal-(1-&gt;3)-[alpha-L-Fuc-(1-&gt;4)]-beta-D-GlcNAc derivative + GDP + H(+)</text>
        <dbReference type="Rhea" id="RHEA:62904"/>
        <dbReference type="ChEBI" id="CHEBI:15378"/>
        <dbReference type="ChEBI" id="CHEBI:57273"/>
        <dbReference type="ChEBI" id="CHEBI:58189"/>
        <dbReference type="ChEBI" id="CHEBI:146021"/>
        <dbReference type="ChEBI" id="CHEBI:146022"/>
    </reaction>
    <physiologicalReaction direction="left-to-right" evidence="17">
        <dbReference type="Rhea" id="RHEA:62905"/>
    </physiologicalReaction>
</comment>
<dbReference type="EMBL" id="AAQR03140991">
    <property type="status" value="NOT_ANNOTATED_CDS"/>
    <property type="molecule type" value="Genomic_DNA"/>
</dbReference>
<comment type="catalytic activity">
    <reaction evidence="28">
        <text>a neolactoside VI(3)-alpha-NeuNAc-nLc6Cer + GDP-beta-L-fucose = a neolactoside VI(3)-alpha-NeuAc,III(3)-alphaFuc-nLc6Cer + GDP + H(+)</text>
        <dbReference type="Rhea" id="RHEA:48352"/>
        <dbReference type="ChEBI" id="CHEBI:15378"/>
        <dbReference type="ChEBI" id="CHEBI:57273"/>
        <dbReference type="ChEBI" id="CHEBI:58189"/>
        <dbReference type="ChEBI" id="CHEBI:90335"/>
        <dbReference type="ChEBI" id="CHEBI:90339"/>
    </reaction>
    <physiologicalReaction direction="left-to-right" evidence="28">
        <dbReference type="Rhea" id="RHEA:48353"/>
    </physiologicalReaction>
</comment>
<keyword evidence="7 29" id="KW-0812">Transmembrane</keyword>
<evidence type="ECO:0000256" key="7">
    <source>
        <dbReference type="ARBA" id="ARBA00022692"/>
    </source>
</evidence>
<dbReference type="GO" id="GO:0032580">
    <property type="term" value="C:Golgi cisterna membrane"/>
    <property type="evidence" value="ECO:0007669"/>
    <property type="project" value="UniProtKB-SubCell"/>
</dbReference>
<keyword evidence="33" id="KW-1185">Reference proteome</keyword>
<keyword evidence="10 29" id="KW-0333">Golgi apparatus</keyword>
<comment type="catalytic activity">
    <reaction evidence="14">
        <text>a beta-D-galactosyl-(1-&gt;4)-N-acetyl-beta-D-glucosaminyl derivative + GDP-beta-L-fucose = a beta-D-galactosyl-(1-&gt;4)-[alpha-L-fucosyl-(1-&gt;3)]-N-acetyl-beta-D-glucosaminyl derivative + GDP + H(+)</text>
        <dbReference type="Rhea" id="RHEA:14257"/>
        <dbReference type="ChEBI" id="CHEBI:15378"/>
        <dbReference type="ChEBI" id="CHEBI:57273"/>
        <dbReference type="ChEBI" id="CHEBI:58189"/>
        <dbReference type="ChEBI" id="CHEBI:133507"/>
        <dbReference type="ChEBI" id="CHEBI:137941"/>
        <dbReference type="EC" id="2.4.1.152"/>
    </reaction>
    <physiologicalReaction direction="left-to-right" evidence="14">
        <dbReference type="Rhea" id="RHEA:14258"/>
    </physiologicalReaction>
</comment>
<evidence type="ECO:0000256" key="2">
    <source>
        <dbReference type="ARBA" id="ARBA00004648"/>
    </source>
</evidence>
<evidence type="ECO:0000256" key="29">
    <source>
        <dbReference type="RuleBase" id="RU003832"/>
    </source>
</evidence>
<dbReference type="InParanoid" id="H0XFM3"/>
<keyword evidence="13" id="KW-0325">Glycoprotein</keyword>
<comment type="catalytic activity">
    <reaction evidence="24">
        <text>L-threonyl-[protein] + GDP-beta-L-fucose = 3-O-(alpha-L-fucosyl)-L-threonyl-[protein] + GDP + H(+)</text>
        <dbReference type="Rhea" id="RHEA:70491"/>
        <dbReference type="Rhea" id="RHEA-COMP:11060"/>
        <dbReference type="Rhea" id="RHEA-COMP:17915"/>
        <dbReference type="ChEBI" id="CHEBI:15378"/>
        <dbReference type="ChEBI" id="CHEBI:30013"/>
        <dbReference type="ChEBI" id="CHEBI:57273"/>
        <dbReference type="ChEBI" id="CHEBI:58189"/>
        <dbReference type="ChEBI" id="CHEBI:189631"/>
        <dbReference type="EC" id="2.4.1.221"/>
    </reaction>
    <physiologicalReaction direction="left-to-right" evidence="24">
        <dbReference type="Rhea" id="RHEA:70492"/>
    </physiologicalReaction>
</comment>
<evidence type="ECO:0000256" key="8">
    <source>
        <dbReference type="ARBA" id="ARBA00022968"/>
    </source>
</evidence>
<comment type="catalytic activity">
    <reaction evidence="20">
        <text>alpha-L-Fuc-(1-&gt;2)-beta-D-Gal-(1-&gt;4)-D-GlcNAc + GDP-beta-L-fucose = alpha-L-Fuc-(1-&gt;2)-beta-D-Gal-(1-&gt;4)-[alpha-L-Fuc-(1-&gt;3)]-D-GlcNAc + GDP + H(+)</text>
        <dbReference type="Rhea" id="RHEA:62900"/>
        <dbReference type="ChEBI" id="CHEBI:15378"/>
        <dbReference type="ChEBI" id="CHEBI:57273"/>
        <dbReference type="ChEBI" id="CHEBI:58189"/>
        <dbReference type="ChEBI" id="CHEBI:62263"/>
        <dbReference type="ChEBI" id="CHEBI:62507"/>
    </reaction>
</comment>
<comment type="pathway">
    <text evidence="3">Protein modification; protein glycosylation.</text>
</comment>
<dbReference type="InterPro" id="IPR038577">
    <property type="entry name" value="GT10-like_C_sf"/>
</dbReference>
<evidence type="ECO:0000313" key="33">
    <source>
        <dbReference type="Proteomes" id="UP000005225"/>
    </source>
</evidence>
<evidence type="ECO:0000259" key="31">
    <source>
        <dbReference type="Pfam" id="PF17039"/>
    </source>
</evidence>
<evidence type="ECO:0000259" key="30">
    <source>
        <dbReference type="Pfam" id="PF00852"/>
    </source>
</evidence>
<comment type="catalytic activity">
    <reaction evidence="19">
        <text>a neolactoside nLc4Cer(d18:1(4E)) + GDP-beta-L-fucose = a neolactoside III(3)-alpha-Fuc-nLc4Cer(d18:1(4E)) + GDP + H(+)</text>
        <dbReference type="Rhea" id="RHEA:48332"/>
        <dbReference type="ChEBI" id="CHEBI:15378"/>
        <dbReference type="ChEBI" id="CHEBI:17006"/>
        <dbReference type="ChEBI" id="CHEBI:57273"/>
        <dbReference type="ChEBI" id="CHEBI:58189"/>
        <dbReference type="ChEBI" id="CHEBI:77240"/>
    </reaction>
    <physiologicalReaction direction="left-to-right" evidence="19">
        <dbReference type="Rhea" id="RHEA:48333"/>
    </physiologicalReaction>
</comment>
<dbReference type="STRING" id="30611.ENSOGAP00000014820"/>
<dbReference type="GO" id="GO:0006629">
    <property type="term" value="P:lipid metabolic process"/>
    <property type="evidence" value="ECO:0007669"/>
    <property type="project" value="UniProtKB-KW"/>
</dbReference>
<dbReference type="GO" id="GO:0017083">
    <property type="term" value="F:4-galactosyl-N-acetylglucosaminide 3-alpha-L-fucosyltransferase activity"/>
    <property type="evidence" value="ECO:0007669"/>
    <property type="project" value="UniProtKB-EC"/>
</dbReference>
<evidence type="ECO:0000256" key="28">
    <source>
        <dbReference type="ARBA" id="ARBA00052236"/>
    </source>
</evidence>
<evidence type="ECO:0000256" key="4">
    <source>
        <dbReference type="ARBA" id="ARBA00008919"/>
    </source>
</evidence>
<keyword evidence="5 29" id="KW-0328">Glycosyltransferase</keyword>
<comment type="catalytic activity">
    <reaction evidence="27">
        <text>L-seryl-[protein] + GDP-beta-L-fucose = 3-O-(alpha-L-fucosyl)-L-seryl-[protein] + GDP + H(+)</text>
        <dbReference type="Rhea" id="RHEA:63644"/>
        <dbReference type="Rhea" id="RHEA-COMP:9863"/>
        <dbReference type="Rhea" id="RHEA-COMP:17914"/>
        <dbReference type="ChEBI" id="CHEBI:15378"/>
        <dbReference type="ChEBI" id="CHEBI:29999"/>
        <dbReference type="ChEBI" id="CHEBI:57273"/>
        <dbReference type="ChEBI" id="CHEBI:58189"/>
        <dbReference type="ChEBI" id="CHEBI:189632"/>
        <dbReference type="EC" id="2.4.1.221"/>
    </reaction>
    <physiologicalReaction direction="left-to-right" evidence="27">
        <dbReference type="Rhea" id="RHEA:63645"/>
    </physiologicalReaction>
</comment>
<dbReference type="EC" id="2.4.1.-" evidence="29"/>
<dbReference type="PANTHER" id="PTHR11929:SF11">
    <property type="entry name" value="4-GALACTOSYL-N-ACETYLGLUCOSAMINIDE 3-ALPHA-L-FUCOSYLTRANSFERASE FUT5"/>
    <property type="match status" value="1"/>
</dbReference>
<dbReference type="FunFam" id="3.40.50.11660:FF:000002">
    <property type="entry name" value="Alpha-(1,3)-fucosyltransferase"/>
    <property type="match status" value="1"/>
</dbReference>
<dbReference type="InterPro" id="IPR001503">
    <property type="entry name" value="Glyco_trans_10"/>
</dbReference>
<keyword evidence="12" id="KW-0472">Membrane</keyword>
<comment type="catalytic activity">
    <reaction evidence="22">
        <text>beta-D-galactosyl-(1-&gt;4)-N-acetyl-D-glucosamine + GDP-beta-L-fucose = beta-D-galactosyl-(1-&gt;4)-[alpha-L-fucosyl-(1-&gt;3)]-N-acetyl-D-glucosamine + GDP + H(+)</text>
        <dbReference type="Rhea" id="RHEA:62824"/>
        <dbReference type="ChEBI" id="CHEBI:15378"/>
        <dbReference type="ChEBI" id="CHEBI:57273"/>
        <dbReference type="ChEBI" id="CHEBI:58189"/>
        <dbReference type="ChEBI" id="CHEBI:60152"/>
        <dbReference type="ChEBI" id="CHEBI:62287"/>
    </reaction>
    <physiologicalReaction direction="left-to-right" evidence="22">
        <dbReference type="Rhea" id="RHEA:62825"/>
    </physiologicalReaction>
</comment>
<comment type="catalytic activity">
    <reaction evidence="15">
        <text>an alpha-Neu5Ac-(2-&gt;3)-beta-D-Gal-(1-&gt;4)-beta-D-GlcNAc-(1-&gt;3)-beta-D-Gal-(1-&gt;4)-[alpha-L-Fuc-(1-&gt;3)]-beta-D-GlcNAc derivative + GDP-beta-L-fucose = an alpha-Neu5Ac-(2-&gt;3)-beta-D-Gal-(1-&gt;4)-[alpha-L-Fuc-(1-&gt;3)]-beta-D-GlcNAc-(1-&gt;3)-beta-D-Gal-(1-&gt;4)-[alpha-L-Fuc-(1-&gt;3)]-beta-D-GlcNAc derivative + GDP + H(+)</text>
        <dbReference type="Rhea" id="RHEA:52864"/>
        <dbReference type="ChEBI" id="CHEBI:15378"/>
        <dbReference type="ChEBI" id="CHEBI:57273"/>
        <dbReference type="ChEBI" id="CHEBI:58189"/>
        <dbReference type="ChEBI" id="CHEBI:145342"/>
        <dbReference type="ChEBI" id="CHEBI:145343"/>
    </reaction>
    <physiologicalReaction direction="left-to-right" evidence="15">
        <dbReference type="Rhea" id="RHEA:52865"/>
    </physiologicalReaction>
</comment>
<dbReference type="HOGENOM" id="CLU_032075_4_1_1"/>
<evidence type="ECO:0000256" key="22">
    <source>
        <dbReference type="ARBA" id="ARBA00036928"/>
    </source>
</evidence>
<evidence type="ECO:0000256" key="1">
    <source>
        <dbReference type="ARBA" id="ARBA00004447"/>
    </source>
</evidence>
<dbReference type="Pfam" id="PF00852">
    <property type="entry name" value="Glyco_transf_10"/>
    <property type="match status" value="1"/>
</dbReference>
<evidence type="ECO:0000256" key="25">
    <source>
        <dbReference type="ARBA" id="ARBA00047526"/>
    </source>
</evidence>
<dbReference type="GO" id="GO:0005789">
    <property type="term" value="C:endoplasmic reticulum membrane"/>
    <property type="evidence" value="ECO:0007669"/>
    <property type="project" value="UniProtKB-SubCell"/>
</dbReference>
<reference evidence="32" key="2">
    <citation type="submission" date="2025-08" db="UniProtKB">
        <authorList>
            <consortium name="Ensembl"/>
        </authorList>
    </citation>
    <scope>IDENTIFICATION</scope>
</reference>
<dbReference type="InterPro" id="IPR031481">
    <property type="entry name" value="Glyco_tran_10_N"/>
</dbReference>
<dbReference type="AlphaFoldDB" id="H0XFM3"/>
<keyword evidence="11" id="KW-0443">Lipid metabolism</keyword>
<dbReference type="Proteomes" id="UP000005225">
    <property type="component" value="Unassembled WGS sequence"/>
</dbReference>
<evidence type="ECO:0000256" key="26">
    <source>
        <dbReference type="ARBA" id="ARBA00048398"/>
    </source>
</evidence>
<evidence type="ECO:0000256" key="27">
    <source>
        <dbReference type="ARBA" id="ARBA00048647"/>
    </source>
</evidence>
<evidence type="ECO:0000256" key="9">
    <source>
        <dbReference type="ARBA" id="ARBA00022989"/>
    </source>
</evidence>
<dbReference type="Ensembl" id="ENSOGAT00000016563.2">
    <property type="protein sequence ID" value="ENSOGAP00000014820.2"/>
    <property type="gene ID" value="ENSOGAG00000016559.2"/>
</dbReference>
<comment type="catalytic activity">
    <reaction evidence="18">
        <text>an N-acetyl-alpha-neuraminyl-(2-&gt;3)-beta-D-galactosyl-(1-&gt;4)-N-acetyl-beta-D-glucosaminyl derivative + GDP-beta-L-fucose = an alpha-Neu5Ac-(2-&gt;3)-beta-D-Gal-(1-&gt;4)-[alpha-L-Fuc-(1-&gt;3)]-beta-D-GlcNAc derivative + GDP + H(+)</text>
        <dbReference type="Rhea" id="RHEA:56076"/>
        <dbReference type="ChEBI" id="CHEBI:15378"/>
        <dbReference type="ChEBI" id="CHEBI:57273"/>
        <dbReference type="ChEBI" id="CHEBI:58189"/>
        <dbReference type="ChEBI" id="CHEBI:136545"/>
        <dbReference type="ChEBI" id="CHEBI:139509"/>
    </reaction>
    <physiologicalReaction direction="left-to-right" evidence="18">
        <dbReference type="Rhea" id="RHEA:56077"/>
    </physiologicalReaction>
</comment>
<comment type="catalytic activity">
    <reaction evidence="16">
        <text>a beta-D-galactosyl-(1-&gt;3)-N-acetyl-beta-D-glucosaminyl derivative + GDP-beta-L-fucose = a beta-D-galactosyl-(1-&gt;3)-[alpha-L-fucosyl-(1-&gt;4)]-N-acetyl-beta-D-glucosaminyl derivative + GDP + H(+)</text>
        <dbReference type="Rhea" id="RHEA:23628"/>
        <dbReference type="ChEBI" id="CHEBI:15378"/>
        <dbReference type="ChEBI" id="CHEBI:57273"/>
        <dbReference type="ChEBI" id="CHEBI:58189"/>
        <dbReference type="ChEBI" id="CHEBI:133506"/>
        <dbReference type="ChEBI" id="CHEBI:140304"/>
        <dbReference type="EC" id="2.4.1.65"/>
    </reaction>
    <physiologicalReaction direction="left-to-right" evidence="16">
        <dbReference type="Rhea" id="RHEA:23629"/>
    </physiologicalReaction>
</comment>
<keyword evidence="8" id="KW-0735">Signal-anchor</keyword>
<keyword evidence="6 29" id="KW-0808">Transferase</keyword>
<feature type="domain" description="Fucosyltransferase N-terminal" evidence="31">
    <location>
        <begin position="70"/>
        <end position="177"/>
    </location>
</feature>
<evidence type="ECO:0000256" key="23">
    <source>
        <dbReference type="ARBA" id="ARBA00036999"/>
    </source>
</evidence>
<comment type="subcellular location">
    <subcellularLocation>
        <location evidence="2">Endoplasmic reticulum membrane</location>
        <topology evidence="2">Single-pass type II membrane protein</topology>
    </subcellularLocation>
    <subcellularLocation>
        <location evidence="1 29">Golgi apparatus</location>
        <location evidence="1 29">Golgi stack membrane</location>
        <topology evidence="1 29">Single-pass type II membrane protein</topology>
    </subcellularLocation>
</comment>
<comment type="similarity">
    <text evidence="4 29">Belongs to the glycosyltransferase 10 family.</text>
</comment>
<evidence type="ECO:0000256" key="18">
    <source>
        <dbReference type="ARBA" id="ARBA00036481"/>
    </source>
</evidence>
<comment type="catalytic activity">
    <reaction evidence="26">
        <text>a neolactoside nLc6Cer + GDP-beta-L-fucose = beta-D-galactosyl-(1-&gt;4)-N-acetyl-beta-D-glucosaminyl-(1-&gt;3)-beta-D-galactosyl-(1-&gt;4)-[alpha-L-fucosyl-(1-&gt;3)]-N-acetyl-beta-D-glucosaminyl-(1-&gt;3)-beta-D-galactosyl-(1-&gt;4)-beta-D-glucosyl-(1&lt;-&gt;1')-ceramide + GDP + H(+)</text>
        <dbReference type="Rhea" id="RHEA:48364"/>
        <dbReference type="ChEBI" id="CHEBI:15378"/>
        <dbReference type="ChEBI" id="CHEBI:57273"/>
        <dbReference type="ChEBI" id="CHEBI:58189"/>
        <dbReference type="ChEBI" id="CHEBI:90357"/>
        <dbReference type="ChEBI" id="CHEBI:90358"/>
    </reaction>
    <physiologicalReaction direction="left-to-right" evidence="26">
        <dbReference type="Rhea" id="RHEA:48365"/>
    </physiologicalReaction>
</comment>
<evidence type="ECO:0000256" key="10">
    <source>
        <dbReference type="ARBA" id="ARBA00023034"/>
    </source>
</evidence>
<dbReference type="PANTHER" id="PTHR11929">
    <property type="entry name" value="ALPHA- 1,3 -FUCOSYLTRANSFERASE"/>
    <property type="match status" value="1"/>
</dbReference>
<accession>H0XFM3</accession>
<reference evidence="33" key="1">
    <citation type="submission" date="2011-03" db="EMBL/GenBank/DDBJ databases">
        <title>Version 3 of the genome sequence of Otolemur garnettii (Bushbaby).</title>
        <authorList>
            <consortium name="The Broad Institute Genome Sequencing Platform"/>
            <person name="Di Palma F."/>
            <person name="Johnson J."/>
            <person name="Lander E.S."/>
            <person name="Lindblad-Toh K."/>
            <person name="Jaffe D.B."/>
            <person name="Gnerre S."/>
            <person name="MacCallum I."/>
            <person name="Przybylski D."/>
            <person name="Ribeiro F.J."/>
            <person name="Burton J.N."/>
            <person name="Walker B.J."/>
            <person name="Sharpe T."/>
            <person name="Hall G."/>
        </authorList>
    </citation>
    <scope>NUCLEOTIDE SEQUENCE [LARGE SCALE GENOMIC DNA]</scope>
</reference>
<evidence type="ECO:0000256" key="19">
    <source>
        <dbReference type="ARBA" id="ARBA00036497"/>
    </source>
</evidence>
<dbReference type="OMA" id="CKACRIL"/>
<evidence type="ECO:0000256" key="12">
    <source>
        <dbReference type="ARBA" id="ARBA00023136"/>
    </source>
</evidence>
<comment type="catalytic activity">
    <reaction evidence="21">
        <text>a neolactoside nLc4Cer + GDP-beta-L-fucose = a neolactoside III(3)-alpha-Fuc-nLc4Cer + GDP + H(+)</text>
        <dbReference type="Rhea" id="RHEA:48376"/>
        <dbReference type="ChEBI" id="CHEBI:15378"/>
        <dbReference type="ChEBI" id="CHEBI:57273"/>
        <dbReference type="ChEBI" id="CHEBI:58189"/>
        <dbReference type="ChEBI" id="CHEBI:90376"/>
        <dbReference type="ChEBI" id="CHEBI:90379"/>
    </reaction>
    <physiologicalReaction direction="left-to-right" evidence="21">
        <dbReference type="Rhea" id="RHEA:48377"/>
    </physiologicalReaction>
</comment>
<dbReference type="InterPro" id="IPR055270">
    <property type="entry name" value="Glyco_tran_10_C"/>
</dbReference>
<feature type="domain" description="Fucosyltransferase C-terminal" evidence="30">
    <location>
        <begin position="198"/>
        <end position="326"/>
    </location>
</feature>
<evidence type="ECO:0000313" key="32">
    <source>
        <dbReference type="Ensembl" id="ENSOGAP00000014820.2"/>
    </source>
</evidence>
<evidence type="ECO:0000256" key="3">
    <source>
        <dbReference type="ARBA" id="ARBA00004922"/>
    </source>
</evidence>
<reference evidence="32" key="3">
    <citation type="submission" date="2025-09" db="UniProtKB">
        <authorList>
            <consortium name="Ensembl"/>
        </authorList>
    </citation>
    <scope>IDENTIFICATION</scope>
</reference>